<evidence type="ECO:0000256" key="1">
    <source>
        <dbReference type="SAM" id="MobiDB-lite"/>
    </source>
</evidence>
<dbReference type="HOGENOM" id="CLU_2708756_0_0_1"/>
<keyword evidence="3" id="KW-1185">Reference proteome</keyword>
<dbReference type="Gramene" id="OB03G24810.1">
    <property type="protein sequence ID" value="OB03G24810.1"/>
    <property type="gene ID" value="OB03G24810"/>
</dbReference>
<dbReference type="EnsemblPlants" id="OB03G24810.1">
    <property type="protein sequence ID" value="OB03G24810.1"/>
    <property type="gene ID" value="OB03G24810"/>
</dbReference>
<dbReference type="Proteomes" id="UP000006038">
    <property type="component" value="Chromosome 3"/>
</dbReference>
<reference evidence="2" key="1">
    <citation type="journal article" date="2013" name="Nat. Commun.">
        <title>Whole-genome sequencing of Oryza brachyantha reveals mechanisms underlying Oryza genome evolution.</title>
        <authorList>
            <person name="Chen J."/>
            <person name="Huang Q."/>
            <person name="Gao D."/>
            <person name="Wang J."/>
            <person name="Lang Y."/>
            <person name="Liu T."/>
            <person name="Li B."/>
            <person name="Bai Z."/>
            <person name="Luis Goicoechea J."/>
            <person name="Liang C."/>
            <person name="Chen C."/>
            <person name="Zhang W."/>
            <person name="Sun S."/>
            <person name="Liao Y."/>
            <person name="Zhang X."/>
            <person name="Yang L."/>
            <person name="Song C."/>
            <person name="Wang M."/>
            <person name="Shi J."/>
            <person name="Liu G."/>
            <person name="Liu J."/>
            <person name="Zhou H."/>
            <person name="Zhou W."/>
            <person name="Yu Q."/>
            <person name="An N."/>
            <person name="Chen Y."/>
            <person name="Cai Q."/>
            <person name="Wang B."/>
            <person name="Liu B."/>
            <person name="Min J."/>
            <person name="Huang Y."/>
            <person name="Wu H."/>
            <person name="Li Z."/>
            <person name="Zhang Y."/>
            <person name="Yin Y."/>
            <person name="Song W."/>
            <person name="Jiang J."/>
            <person name="Jackson S.A."/>
            <person name="Wing R.A."/>
            <person name="Wang J."/>
            <person name="Chen M."/>
        </authorList>
    </citation>
    <scope>NUCLEOTIDE SEQUENCE [LARGE SCALE GENOMIC DNA]</scope>
    <source>
        <strain evidence="2">cv. IRGC 101232</strain>
    </source>
</reference>
<proteinExistence type="predicted"/>
<evidence type="ECO:0000313" key="3">
    <source>
        <dbReference type="Proteomes" id="UP000006038"/>
    </source>
</evidence>
<dbReference type="AlphaFoldDB" id="J3LN55"/>
<accession>J3LN55</accession>
<reference evidence="2" key="2">
    <citation type="submission" date="2013-04" db="UniProtKB">
        <authorList>
            <consortium name="EnsemblPlants"/>
        </authorList>
    </citation>
    <scope>IDENTIFICATION</scope>
</reference>
<evidence type="ECO:0000313" key="2">
    <source>
        <dbReference type="EnsemblPlants" id="OB03G24810.1"/>
    </source>
</evidence>
<organism evidence="2">
    <name type="scientific">Oryza brachyantha</name>
    <name type="common">malo sina</name>
    <dbReference type="NCBI Taxonomy" id="4533"/>
    <lineage>
        <taxon>Eukaryota</taxon>
        <taxon>Viridiplantae</taxon>
        <taxon>Streptophyta</taxon>
        <taxon>Embryophyta</taxon>
        <taxon>Tracheophyta</taxon>
        <taxon>Spermatophyta</taxon>
        <taxon>Magnoliopsida</taxon>
        <taxon>Liliopsida</taxon>
        <taxon>Poales</taxon>
        <taxon>Poaceae</taxon>
        <taxon>BOP clade</taxon>
        <taxon>Oryzoideae</taxon>
        <taxon>Oryzeae</taxon>
        <taxon>Oryzinae</taxon>
        <taxon>Oryza</taxon>
    </lineage>
</organism>
<feature type="compositionally biased region" description="Basic and acidic residues" evidence="1">
    <location>
        <begin position="39"/>
        <end position="48"/>
    </location>
</feature>
<sequence length="73" mass="8015">MTQPATITSGCPDDEPSATTFLAGFETTETELRASPTNHQKEERRRQELGCTKNGGHMNDSPPLPLSVEKRTN</sequence>
<protein>
    <submittedName>
        <fullName evidence="2">Uncharacterized protein</fullName>
    </submittedName>
</protein>
<name>J3LN55_ORYBR</name>
<feature type="region of interest" description="Disordered" evidence="1">
    <location>
        <begin position="29"/>
        <end position="73"/>
    </location>
</feature>